<organism evidence="1 2">
    <name type="scientific">Racocetra persica</name>
    <dbReference type="NCBI Taxonomy" id="160502"/>
    <lineage>
        <taxon>Eukaryota</taxon>
        <taxon>Fungi</taxon>
        <taxon>Fungi incertae sedis</taxon>
        <taxon>Mucoromycota</taxon>
        <taxon>Glomeromycotina</taxon>
        <taxon>Glomeromycetes</taxon>
        <taxon>Diversisporales</taxon>
        <taxon>Gigasporaceae</taxon>
        <taxon>Racocetra</taxon>
    </lineage>
</organism>
<keyword evidence="2" id="KW-1185">Reference proteome</keyword>
<dbReference type="EMBL" id="CAJVQC010159934">
    <property type="protein sequence ID" value="CAG8848264.1"/>
    <property type="molecule type" value="Genomic_DNA"/>
</dbReference>
<accession>A0ACA9ST10</accession>
<proteinExistence type="predicted"/>
<dbReference type="Proteomes" id="UP000789920">
    <property type="component" value="Unassembled WGS sequence"/>
</dbReference>
<gene>
    <name evidence="1" type="ORF">RPERSI_LOCUS35030</name>
</gene>
<evidence type="ECO:0000313" key="2">
    <source>
        <dbReference type="Proteomes" id="UP000789920"/>
    </source>
</evidence>
<feature type="non-terminal residue" evidence="1">
    <location>
        <position position="1"/>
    </location>
</feature>
<feature type="non-terminal residue" evidence="1">
    <location>
        <position position="57"/>
    </location>
</feature>
<protein>
    <submittedName>
        <fullName evidence="1">12646_t:CDS:1</fullName>
    </submittedName>
</protein>
<evidence type="ECO:0000313" key="1">
    <source>
        <dbReference type="EMBL" id="CAG8848264.1"/>
    </source>
</evidence>
<reference evidence="1" key="1">
    <citation type="submission" date="2021-06" db="EMBL/GenBank/DDBJ databases">
        <authorList>
            <person name="Kallberg Y."/>
            <person name="Tangrot J."/>
            <person name="Rosling A."/>
        </authorList>
    </citation>
    <scope>NUCLEOTIDE SEQUENCE</scope>
    <source>
        <strain evidence="1">MA461A</strain>
    </source>
</reference>
<sequence>KAQQQETSYQNLQDPLVNQDTSYQASIRAALKFFEAQKTSPVLSKTIHKVALEYGIA</sequence>
<name>A0ACA9ST10_9GLOM</name>
<comment type="caution">
    <text evidence="1">The sequence shown here is derived from an EMBL/GenBank/DDBJ whole genome shotgun (WGS) entry which is preliminary data.</text>
</comment>